<name>A0AAD1SS15_PELCU</name>
<reference evidence="1" key="1">
    <citation type="submission" date="2022-03" db="EMBL/GenBank/DDBJ databases">
        <authorList>
            <person name="Alioto T."/>
            <person name="Alioto T."/>
            <person name="Gomez Garrido J."/>
        </authorList>
    </citation>
    <scope>NUCLEOTIDE SEQUENCE</scope>
</reference>
<accession>A0AAD1SS15</accession>
<gene>
    <name evidence="1" type="ORF">PECUL_23A053608</name>
</gene>
<proteinExistence type="predicted"/>
<sequence>MSGGEPKPPLRDIGGGLRIALKLNITNFHRDGKDLDKLVAWMNQYPDAFPMWVGKLFGHLTVTNPEYAKVVLGRSDPKTSTGYRFLIPWIVQSLQSRSLLV</sequence>
<dbReference type="AlphaFoldDB" id="A0AAD1SS15"/>
<evidence type="ECO:0000313" key="1">
    <source>
        <dbReference type="EMBL" id="CAH2310735.1"/>
    </source>
</evidence>
<keyword evidence="2" id="KW-1185">Reference proteome</keyword>
<protein>
    <submittedName>
        <fullName evidence="1">Cytochrome P450 4B1-like</fullName>
    </submittedName>
</protein>
<evidence type="ECO:0000313" key="2">
    <source>
        <dbReference type="Proteomes" id="UP001295444"/>
    </source>
</evidence>
<organism evidence="1 2">
    <name type="scientific">Pelobates cultripes</name>
    <name type="common">Western spadefoot toad</name>
    <dbReference type="NCBI Taxonomy" id="61616"/>
    <lineage>
        <taxon>Eukaryota</taxon>
        <taxon>Metazoa</taxon>
        <taxon>Chordata</taxon>
        <taxon>Craniata</taxon>
        <taxon>Vertebrata</taxon>
        <taxon>Euteleostomi</taxon>
        <taxon>Amphibia</taxon>
        <taxon>Batrachia</taxon>
        <taxon>Anura</taxon>
        <taxon>Pelobatoidea</taxon>
        <taxon>Pelobatidae</taxon>
        <taxon>Pelobates</taxon>
    </lineage>
</organism>
<dbReference type="Proteomes" id="UP001295444">
    <property type="component" value="Chromosome 08"/>
</dbReference>
<dbReference type="EMBL" id="OW240919">
    <property type="protein sequence ID" value="CAH2310735.1"/>
    <property type="molecule type" value="Genomic_DNA"/>
</dbReference>